<accession>A0ABQ2CY09</accession>
<comment type="caution">
    <text evidence="2">The sequence shown here is derived from an EMBL/GenBank/DDBJ whole genome shotgun (WGS) entry which is preliminary data.</text>
</comment>
<dbReference type="Proteomes" id="UP000632222">
    <property type="component" value="Unassembled WGS sequence"/>
</dbReference>
<evidence type="ECO:0000313" key="3">
    <source>
        <dbReference type="Proteomes" id="UP000632222"/>
    </source>
</evidence>
<gene>
    <name evidence="2" type="ORF">GCM10008938_17530</name>
</gene>
<keyword evidence="1" id="KW-0732">Signal</keyword>
<evidence type="ECO:0000313" key="2">
    <source>
        <dbReference type="EMBL" id="GGJ31871.1"/>
    </source>
</evidence>
<feature type="signal peptide" evidence="1">
    <location>
        <begin position="1"/>
        <end position="20"/>
    </location>
</feature>
<sequence length="122" mass="12602">MKRALLGFLVLLVACAPAQQATTVVIDSTFGDEATLTFVQGGLQFNPGSVPALGTIVVVQGQALKTLDASSPCKPNADSTELSCELGDVATAQTLGLSGQNVTASVSYRRTGSNRVYLEIAK</sequence>
<dbReference type="PROSITE" id="PS51257">
    <property type="entry name" value="PROKAR_LIPOPROTEIN"/>
    <property type="match status" value="1"/>
</dbReference>
<name>A0ABQ2CY09_9DEIO</name>
<evidence type="ECO:0000256" key="1">
    <source>
        <dbReference type="SAM" id="SignalP"/>
    </source>
</evidence>
<evidence type="ECO:0008006" key="4">
    <source>
        <dbReference type="Google" id="ProtNLM"/>
    </source>
</evidence>
<protein>
    <recommendedName>
        <fullName evidence="4">DUF5666 domain-containing protein</fullName>
    </recommendedName>
</protein>
<dbReference type="RefSeq" id="WP_189002308.1">
    <property type="nucleotide sequence ID" value="NZ_BMOD01000005.1"/>
</dbReference>
<keyword evidence="3" id="KW-1185">Reference proteome</keyword>
<feature type="chain" id="PRO_5045360514" description="DUF5666 domain-containing protein" evidence="1">
    <location>
        <begin position="21"/>
        <end position="122"/>
    </location>
</feature>
<organism evidence="2 3">
    <name type="scientific">Deinococcus roseus</name>
    <dbReference type="NCBI Taxonomy" id="392414"/>
    <lineage>
        <taxon>Bacteria</taxon>
        <taxon>Thermotogati</taxon>
        <taxon>Deinococcota</taxon>
        <taxon>Deinococci</taxon>
        <taxon>Deinococcales</taxon>
        <taxon>Deinococcaceae</taxon>
        <taxon>Deinococcus</taxon>
    </lineage>
</organism>
<reference evidence="3" key="1">
    <citation type="journal article" date="2019" name="Int. J. Syst. Evol. Microbiol.">
        <title>The Global Catalogue of Microorganisms (GCM) 10K type strain sequencing project: providing services to taxonomists for standard genome sequencing and annotation.</title>
        <authorList>
            <consortium name="The Broad Institute Genomics Platform"/>
            <consortium name="The Broad Institute Genome Sequencing Center for Infectious Disease"/>
            <person name="Wu L."/>
            <person name="Ma J."/>
        </authorList>
    </citation>
    <scope>NUCLEOTIDE SEQUENCE [LARGE SCALE GENOMIC DNA]</scope>
    <source>
        <strain evidence="3">JCM 14370</strain>
    </source>
</reference>
<dbReference type="EMBL" id="BMOD01000005">
    <property type="protein sequence ID" value="GGJ31871.1"/>
    <property type="molecule type" value="Genomic_DNA"/>
</dbReference>
<proteinExistence type="predicted"/>